<name>A0A6J5VMG3_PRUAR</name>
<keyword evidence="3" id="KW-1133">Transmembrane helix</keyword>
<feature type="transmembrane region" description="Helical" evidence="3">
    <location>
        <begin position="20"/>
        <end position="43"/>
    </location>
</feature>
<dbReference type="GO" id="GO:0098542">
    <property type="term" value="P:defense response to other organism"/>
    <property type="evidence" value="ECO:0007669"/>
    <property type="project" value="InterPro"/>
</dbReference>
<dbReference type="EMBL" id="CAEKDK010000008">
    <property type="protein sequence ID" value="CAB4290299.1"/>
    <property type="molecule type" value="Genomic_DNA"/>
</dbReference>
<dbReference type="Proteomes" id="UP000507222">
    <property type="component" value="Unassembled WGS sequence"/>
</dbReference>
<evidence type="ECO:0000256" key="3">
    <source>
        <dbReference type="SAM" id="Phobius"/>
    </source>
</evidence>
<evidence type="ECO:0000313" key="5">
    <source>
        <dbReference type="Proteomes" id="UP000507222"/>
    </source>
</evidence>
<reference evidence="4 5" key="1">
    <citation type="submission" date="2020-05" db="EMBL/GenBank/DDBJ databases">
        <authorList>
            <person name="Campoy J."/>
            <person name="Schneeberger K."/>
            <person name="Spophaly S."/>
        </authorList>
    </citation>
    <scope>NUCLEOTIDE SEQUENCE [LARGE SCALE GENOMIC DNA]</scope>
    <source>
        <strain evidence="4">PruArmRojPasFocal</strain>
    </source>
</reference>
<keyword evidence="3" id="KW-0812">Transmembrane</keyword>
<evidence type="ECO:0008006" key="6">
    <source>
        <dbReference type="Google" id="ProtNLM"/>
    </source>
</evidence>
<evidence type="ECO:0000313" key="4">
    <source>
        <dbReference type="EMBL" id="CAB4290299.1"/>
    </source>
</evidence>
<dbReference type="InterPro" id="IPR044839">
    <property type="entry name" value="NDR1-like"/>
</dbReference>
<protein>
    <recommendedName>
        <fullName evidence="6">Late embryogenesis abundant protein LEA-2 subgroup domain-containing protein</fullName>
    </recommendedName>
</protein>
<gene>
    <name evidence="4" type="ORF">CURHAP_LOCUS50232</name>
</gene>
<evidence type="ECO:0000256" key="2">
    <source>
        <dbReference type="ARBA" id="ARBA00023136"/>
    </source>
</evidence>
<comment type="subcellular location">
    <subcellularLocation>
        <location evidence="1">Membrane</location>
    </subcellularLocation>
</comment>
<dbReference type="AlphaFoldDB" id="A0A6J5VMG3"/>
<proteinExistence type="predicted"/>
<accession>A0A6J5VMG3</accession>
<sequence length="223" mass="24653">MDAAHAYGDNDNKPRFDCALVLVIAIVFLITVGIVATVVCGVAKELAINPVDPTFHLQYATVSLLNLSASEFTTTWDVTLVASNPNHKLNISYDSLQATVFYGTDHNERGRVLLATKPVPHPLECSTTKANTTLRFKIETVSAYVGDVVAREISDGRARGMVRFELNMLGWYKYTSYMTNARMFQASLKLFRFGFLPGNWTGSLAGTGLSSEPYRIIPKYCII</sequence>
<dbReference type="GO" id="GO:0005886">
    <property type="term" value="C:plasma membrane"/>
    <property type="evidence" value="ECO:0007669"/>
    <property type="project" value="TreeGrafter"/>
</dbReference>
<organism evidence="4 5">
    <name type="scientific">Prunus armeniaca</name>
    <name type="common">Apricot</name>
    <name type="synonym">Armeniaca vulgaris</name>
    <dbReference type="NCBI Taxonomy" id="36596"/>
    <lineage>
        <taxon>Eukaryota</taxon>
        <taxon>Viridiplantae</taxon>
        <taxon>Streptophyta</taxon>
        <taxon>Embryophyta</taxon>
        <taxon>Tracheophyta</taxon>
        <taxon>Spermatophyta</taxon>
        <taxon>Magnoliopsida</taxon>
        <taxon>eudicotyledons</taxon>
        <taxon>Gunneridae</taxon>
        <taxon>Pentapetalae</taxon>
        <taxon>rosids</taxon>
        <taxon>fabids</taxon>
        <taxon>Rosales</taxon>
        <taxon>Rosaceae</taxon>
        <taxon>Amygdaloideae</taxon>
        <taxon>Amygdaleae</taxon>
        <taxon>Prunus</taxon>
    </lineage>
</organism>
<keyword evidence="2 3" id="KW-0472">Membrane</keyword>
<evidence type="ECO:0000256" key="1">
    <source>
        <dbReference type="ARBA" id="ARBA00004370"/>
    </source>
</evidence>
<dbReference type="PANTHER" id="PTHR31234">
    <property type="entry name" value="LATE EMBRYOGENESIS ABUNDANT (LEA) HYDROXYPROLINE-RICH GLYCOPROTEIN FAMILY"/>
    <property type="match status" value="1"/>
</dbReference>
<dbReference type="PANTHER" id="PTHR31234:SF55">
    <property type="entry name" value="LATE EMBRYOGENESIS ABUNDANT (LEA) HYDROXYPROLINE-RICH GLYCOPROTEIN FAMILY"/>
    <property type="match status" value="1"/>
</dbReference>